<dbReference type="KEGG" id="tbr:Tb927.5.4370"/>
<evidence type="ECO:0000313" key="3">
    <source>
        <dbReference type="Proteomes" id="UP000008524"/>
    </source>
</evidence>
<dbReference type="GeneID" id="3657543"/>
<proteinExistence type="predicted"/>
<dbReference type="InParanoid" id="Q57Z12"/>
<evidence type="ECO:0000313" key="1">
    <source>
        <dbReference type="EMBL" id="AAX80602.1"/>
    </source>
</evidence>
<dbReference type="OMA" id="VKKDMLH"/>
<keyword evidence="3" id="KW-1185">Reference proteome</keyword>
<dbReference type="EMBL" id="AC116668">
    <property type="protein sequence ID" value="AAX80602.1"/>
    <property type="molecule type" value="Genomic_DNA"/>
</dbReference>
<dbReference type="OrthoDB" id="270962at2759"/>
<dbReference type="eggNOG" id="ENOG502SA66">
    <property type="taxonomic scope" value="Eukaryota"/>
</dbReference>
<accession>D6XH21</accession>
<dbReference type="EMBL" id="CP000068">
    <property type="protein sequence ID" value="AAZ11548.1"/>
    <property type="molecule type" value="Genomic_DNA"/>
</dbReference>
<accession>Q57Z12</accession>
<organism evidence="1 3">
    <name type="scientific">Trypanosoma brucei brucei (strain 927/4 GUTat10.1)</name>
    <dbReference type="NCBI Taxonomy" id="185431"/>
    <lineage>
        <taxon>Eukaryota</taxon>
        <taxon>Discoba</taxon>
        <taxon>Euglenozoa</taxon>
        <taxon>Kinetoplastea</taxon>
        <taxon>Metakinetoplastina</taxon>
        <taxon>Trypanosomatida</taxon>
        <taxon>Trypanosomatidae</taxon>
        <taxon>Trypanosoma</taxon>
    </lineage>
</organism>
<name>Q57Z12_TRYB2</name>
<dbReference type="Proteomes" id="UP000008524">
    <property type="component" value="Chromosome 5"/>
</dbReference>
<reference evidence="2 3" key="3">
    <citation type="journal article" date="2005" name="Science">
        <title>The genome of the African trypanosome Trypanosoma brucei.</title>
        <authorList>
            <person name="Berriman M."/>
            <person name="Ghedin E."/>
            <person name="Hertz-Fowler C."/>
            <person name="Blandin G."/>
            <person name="Renauld H."/>
            <person name="Bartholomeu D.C."/>
            <person name="Lennard N.J."/>
            <person name="Caler E."/>
            <person name="Hamlin N.E."/>
            <person name="Haas B."/>
            <person name="Bohme U."/>
            <person name="Hannick L."/>
            <person name="Aslett M.A."/>
            <person name="Shallom J."/>
            <person name="Marcello L."/>
            <person name="Hou L."/>
            <person name="Wickstead B."/>
            <person name="Alsmark U.C."/>
            <person name="Arrowsmith C."/>
            <person name="Atkin R.J."/>
            <person name="Barron A.J."/>
            <person name="Bringaud F."/>
            <person name="Brooks K."/>
            <person name="Carrington M."/>
            <person name="Cherevach I."/>
            <person name="Chillingworth T.J."/>
            <person name="Churcher C."/>
            <person name="Clark L.N."/>
            <person name="Corton C.H."/>
            <person name="Cronin A."/>
            <person name="Davies R.M."/>
            <person name="Doggett J."/>
            <person name="Djikeng A."/>
            <person name="Feldblyum T."/>
            <person name="Field M.C."/>
            <person name="Fraser A."/>
            <person name="Goodhead I."/>
            <person name="Hance Z."/>
            <person name="Harper D."/>
            <person name="Harris B.R."/>
            <person name="Hauser H."/>
            <person name="Hostetler J."/>
            <person name="Ivens A."/>
            <person name="Jagels K."/>
            <person name="Johnson D."/>
            <person name="Johnson J."/>
            <person name="Jones K."/>
            <person name="Kerhornou A.X."/>
            <person name="Koo H."/>
            <person name="Larke N."/>
            <person name="Landfear S."/>
            <person name="Larkin C."/>
            <person name="Leech V."/>
            <person name="Line A."/>
            <person name="Lord A."/>
            <person name="Macleod A."/>
            <person name="Mooney P.J."/>
            <person name="Moule S."/>
            <person name="Martin D.M."/>
            <person name="Morgan G.W."/>
            <person name="Mungall K."/>
            <person name="Norbertczak H."/>
            <person name="Ormond D."/>
            <person name="Pai G."/>
            <person name="Peacock C.S."/>
            <person name="Peterson J."/>
            <person name="Quail M.A."/>
            <person name="Rabbinowitsch E."/>
            <person name="Rajandream M.A."/>
            <person name="Reitter C."/>
            <person name="Salzberg S.L."/>
            <person name="Sanders M."/>
            <person name="Schobel S."/>
            <person name="Sharp S."/>
            <person name="Simmonds M."/>
            <person name="Simpson A.J."/>
            <person name="Tallon L."/>
            <person name="Turner C.M."/>
            <person name="Tait A."/>
            <person name="Tivey A.R."/>
            <person name="Van Aken S."/>
            <person name="Walker D."/>
            <person name="Wanless D."/>
            <person name="Wang S."/>
            <person name="White B."/>
            <person name="White O."/>
            <person name="Whitehead S."/>
            <person name="Woodward J."/>
            <person name="Wortman J."/>
            <person name="Adams M.D."/>
            <person name="Embley T.M."/>
            <person name="Gull K."/>
            <person name="Ullu E."/>
            <person name="Barry J.D."/>
            <person name="Fairlamb A.H."/>
            <person name="Opperdoes F."/>
            <person name="Barrell B.G."/>
            <person name="Donelson J.E."/>
            <person name="Hall N."/>
            <person name="Fraser C.M."/>
            <person name="Melville S.E."/>
            <person name="El-Sayed N.M."/>
        </authorList>
    </citation>
    <scope>NUCLEOTIDE SEQUENCE [LARGE SCALE GENOMIC DNA]</scope>
    <source>
        <strain evidence="2 3">927/4 GUTat10.1</strain>
    </source>
</reference>
<reference evidence="2" key="2">
    <citation type="journal article" date="2005" name="Science">
        <title>Comparative genomics of trypanosomatid parasitic protozoa.</title>
        <authorList>
            <person name="El-Sayed N.M."/>
            <person name="Myler P.J."/>
            <person name="Blandin G."/>
            <person name="Berriman M."/>
            <person name="Crabtree J."/>
            <person name="Aggarwal G."/>
            <person name="Caler E."/>
            <person name="Renauld H."/>
            <person name="Worthey E.A."/>
            <person name="Hertz-Fowler C."/>
            <person name="Ghedin E."/>
            <person name="Peacock C."/>
            <person name="Bartholomeu D.C."/>
            <person name="Haas B.J."/>
            <person name="Tran A.N."/>
            <person name="Wortman J.R."/>
            <person name="Alsmark U.C."/>
            <person name="Angiuoli S."/>
            <person name="Anupama A."/>
            <person name="Badger J."/>
            <person name="Bringaud F."/>
            <person name="Cadag E."/>
            <person name="Carlton J.M."/>
            <person name="Cerqueira G.C."/>
            <person name="Creasy T."/>
            <person name="Delcher A.L."/>
            <person name="Djikeng A."/>
            <person name="Embley T.M."/>
            <person name="Hauser C."/>
            <person name="Ivens A.C."/>
            <person name="Kummerfeld S.K."/>
            <person name="Pereira-Leal J.B."/>
            <person name="Nilsson D."/>
            <person name="Peterson J."/>
            <person name="Salzberg S.L."/>
            <person name="Shallom J."/>
            <person name="Silva J.C."/>
            <person name="Sundaram J."/>
            <person name="Westenberger S."/>
            <person name="White O."/>
            <person name="Melville S.E."/>
            <person name="Donelson J.E."/>
            <person name="Andersson B."/>
            <person name="Stuart K.D."/>
            <person name="Hall N."/>
        </authorList>
    </citation>
    <scope>NUCLEOTIDE SEQUENCE</scope>
    <source>
        <strain evidence="2">927/4 GUTat10.1</strain>
    </source>
</reference>
<reference evidence="2" key="5">
    <citation type="submission" date="2005-04" db="EMBL/GenBank/DDBJ databases">
        <title>Sequencing, closure, and annotation of Trypanosoma brucei chromosomes 2 through 8.</title>
        <authorList>
            <person name="Ghedin E."/>
            <person name="Blandin G."/>
            <person name="Bartholomeu D."/>
            <person name="Caler E."/>
            <person name="Haas B."/>
            <person name="Hannick L."/>
            <person name="Shallom J."/>
            <person name="Hou L."/>
            <person name="Djikeng A."/>
            <person name="Feldblyum T."/>
            <person name="Hostetler J."/>
            <person name="Johnson J."/>
            <person name="Jones K."/>
            <person name="Koo H.L."/>
            <person name="Larkin C."/>
            <person name="Pai G."/>
            <person name="Peterson J."/>
            <person name="Khalak H.G."/>
            <person name="Salzberg S."/>
            <person name="Simpson A.J."/>
            <person name="Tallon L."/>
            <person name="Van Aken S."/>
            <person name="Wanless D."/>
            <person name="White O."/>
            <person name="Wortman J."/>
            <person name="Fraser C.M."/>
            <person name="El-Sayed N.M.A."/>
        </authorList>
    </citation>
    <scope>NUCLEOTIDE SEQUENCE</scope>
    <source>
        <strain evidence="2">927/4 GUTat10.1</strain>
    </source>
</reference>
<reference evidence="1" key="1">
    <citation type="submission" date="2002-05" db="EMBL/GenBank/DDBJ databases">
        <authorList>
            <person name="El-Sayed N.M."/>
            <person name="Khalak H."/>
            <person name="Adams M.D."/>
        </authorList>
    </citation>
    <scope>NUCLEOTIDE SEQUENCE</scope>
    <source>
        <strain evidence="1">GUTat10.1</strain>
    </source>
</reference>
<dbReference type="AlphaFoldDB" id="Q57Z12"/>
<sequence>MSPLVSSLTSGRALLLTPFCHQRIAVPDVKPTRQVMREVLPQGRVNDRDNELTVFLQQLPARCDKAKQDLLQAQRASKYYRTRYGRGLEMRRRQYQQLLNLSDAELQMWARSRLRPVRNPMKPC</sequence>
<dbReference type="VEuPathDB" id="TriTrypDB:Tb927.5.4370"/>
<gene>
    <name evidence="2" type="primary">Tb05.45E22.694</name>
    <name evidence="1" type="ORF">Tb927.5.4370</name>
</gene>
<protein>
    <submittedName>
        <fullName evidence="1">Uncharacterized protein</fullName>
    </submittedName>
</protein>
<reference evidence="1" key="4">
    <citation type="submission" date="2005-04" db="EMBL/GenBank/DDBJ databases">
        <title>.</title>
        <authorList>
            <person name="Ghedin E."/>
            <person name="Blandin G."/>
            <person name="Bartholomeu D."/>
            <person name="Caler E."/>
            <person name="Haas B."/>
            <person name="Hannick L."/>
            <person name="Shallom J."/>
            <person name="Hou L."/>
            <person name="Djikeng A."/>
            <person name="Feldblyum T."/>
            <person name="Hostetler J."/>
            <person name="Johnson J."/>
            <person name="Jones K."/>
            <person name="Koo H.L."/>
            <person name="Larkin C."/>
            <person name="Pai G."/>
            <person name="Peterson J."/>
            <person name="Khalak H.G."/>
            <person name="Salzberg S."/>
            <person name="Simpson A.J."/>
            <person name="Tallon L."/>
            <person name="Van Aken S."/>
            <person name="Wanless D."/>
            <person name="White O."/>
            <person name="Wortman J."/>
            <person name="Fraser C.M."/>
            <person name="El-Sayed N.M.A."/>
        </authorList>
    </citation>
    <scope>NUCLEOTIDE SEQUENCE</scope>
    <source>
        <strain evidence="1">GUTat10.1</strain>
    </source>
</reference>
<dbReference type="PaxDb" id="5691-AAZ11548"/>
<dbReference type="RefSeq" id="XP_845107.1">
    <property type="nucleotide sequence ID" value="XM_840014.1"/>
</dbReference>
<evidence type="ECO:0000313" key="2">
    <source>
        <dbReference type="EMBL" id="AAZ11548.1"/>
    </source>
</evidence>